<evidence type="ECO:0000256" key="1">
    <source>
        <dbReference type="SAM" id="Coils"/>
    </source>
</evidence>
<reference evidence="2 3" key="1">
    <citation type="submission" date="2021-06" db="EMBL/GenBank/DDBJ databases">
        <title>A haploid diamondback moth (Plutella xylostella L.) genome assembly resolves 31 chromosomes and identifies a diamide resistance mutation.</title>
        <authorList>
            <person name="Ward C.M."/>
            <person name="Perry K.D."/>
            <person name="Baker G."/>
            <person name="Powis K."/>
            <person name="Heckel D.G."/>
            <person name="Baxter S.W."/>
        </authorList>
    </citation>
    <scope>NUCLEOTIDE SEQUENCE [LARGE SCALE GENOMIC DNA]</scope>
    <source>
        <strain evidence="2 3">LV</strain>
        <tissue evidence="2">Single pupa</tissue>
    </source>
</reference>
<dbReference type="InterPro" id="IPR039341">
    <property type="entry name" value="CFAP99"/>
</dbReference>
<organism evidence="2 3">
    <name type="scientific">Plutella xylostella</name>
    <name type="common">Diamondback moth</name>
    <name type="synonym">Plutella maculipennis</name>
    <dbReference type="NCBI Taxonomy" id="51655"/>
    <lineage>
        <taxon>Eukaryota</taxon>
        <taxon>Metazoa</taxon>
        <taxon>Ecdysozoa</taxon>
        <taxon>Arthropoda</taxon>
        <taxon>Hexapoda</taxon>
        <taxon>Insecta</taxon>
        <taxon>Pterygota</taxon>
        <taxon>Neoptera</taxon>
        <taxon>Endopterygota</taxon>
        <taxon>Lepidoptera</taxon>
        <taxon>Glossata</taxon>
        <taxon>Ditrysia</taxon>
        <taxon>Yponomeutoidea</taxon>
        <taxon>Plutellidae</taxon>
        <taxon>Plutella</taxon>
    </lineage>
</organism>
<keyword evidence="1" id="KW-0175">Coiled coil</keyword>
<keyword evidence="3" id="KW-1185">Reference proteome</keyword>
<dbReference type="PANTHER" id="PTHR34649">
    <property type="entry name" value="CILIA- AND FLAGELLA-ASSOCIATED PROTEIN 99"/>
    <property type="match status" value="1"/>
</dbReference>
<evidence type="ECO:0000313" key="2">
    <source>
        <dbReference type="EMBL" id="KAG7305371.1"/>
    </source>
</evidence>
<evidence type="ECO:0008006" key="4">
    <source>
        <dbReference type="Google" id="ProtNLM"/>
    </source>
</evidence>
<protein>
    <recommendedName>
        <fullName evidence="4">Cilia- and flagella-associated protein 99-like</fullName>
    </recommendedName>
</protein>
<gene>
    <name evidence="2" type="ORF">JYU34_009435</name>
</gene>
<evidence type="ECO:0000313" key="3">
    <source>
        <dbReference type="Proteomes" id="UP000823941"/>
    </source>
</evidence>
<accession>A0ABQ7QJJ3</accession>
<proteinExistence type="predicted"/>
<feature type="coiled-coil region" evidence="1">
    <location>
        <begin position="498"/>
        <end position="533"/>
    </location>
</feature>
<dbReference type="Proteomes" id="UP000823941">
    <property type="component" value="Chromosome 13"/>
</dbReference>
<comment type="caution">
    <text evidence="2">The sequence shown here is derived from an EMBL/GenBank/DDBJ whole genome shotgun (WGS) entry which is preliminary data.</text>
</comment>
<name>A0ABQ7QJJ3_PLUXY</name>
<sequence length="596" mass="70318">MVYYATSANAKIVRKLLFNFHKTTDITPSEFIKEYIENSNDESYKKLIWITETFLGVHKHSTFLKQVLDKSSKGMSEDEQDYFIIFVHNVIFQLNTKHMDAFYKCMFNCSKNLLKIITCFLGDKDVINKILKIAEISYDTEYVKENIEKTLLLWLPCMNSMERTFLKYEEDSKIRKLKQPTIPITPNVLARKRIEKSTEAPVKADSIEPLIKPSNVIKKMLTKDKIDEKLKQSHEKNRINAEKLLNNVKNMNKHYTIDTSSNQISIKETEAPVFSSQEYKSNRKSFSKKVSIPVKDTTLTIKRYKKRIQMEEQDELLWLDNLMKNCADNANFNALDDKLRQERENQRIVEIEKKHLFGQLSYEEAIIAKKKVIEDNRIKYKEFLKEKQIWNEEVEKWKRLQEEKNKKIIEELSFNELKVLESKNNVSARNAEVAKKIKEESNTLRDEVLKLKNEELKRRVNMIKEIKIIASIAKQARVPKIIDLTESSGLGLLCEMSIAELQERLVAMKLSLNEELERKRQIIKENNIASKNDLESTKKIVSEYLQEKTETKRYDKLTKQMQEKAMKTNVSYSAEILQLKEILKEKRRLRIQMTRK</sequence>
<dbReference type="PANTHER" id="PTHR34649:SF1">
    <property type="entry name" value="CILIA- AND FLAGELLA-ASSOCIATED PROTEIN 99"/>
    <property type="match status" value="1"/>
</dbReference>
<dbReference type="EMBL" id="JAHIBW010000013">
    <property type="protein sequence ID" value="KAG7305371.1"/>
    <property type="molecule type" value="Genomic_DNA"/>
</dbReference>